<keyword evidence="4" id="KW-0325">Glycoprotein</keyword>
<dbReference type="KEGG" id="aqu:100631607"/>
<feature type="compositionally biased region" description="Acidic residues" evidence="5">
    <location>
        <begin position="774"/>
        <end position="785"/>
    </location>
</feature>
<dbReference type="SUPFAM" id="SSF110296">
    <property type="entry name" value="Oligoxyloglucan reducing end-specific cellobiohydrolase"/>
    <property type="match status" value="1"/>
</dbReference>
<proteinExistence type="predicted"/>
<reference evidence="9" key="2">
    <citation type="submission" date="2017-05" db="UniProtKB">
        <authorList>
            <consortium name="EnsemblMetazoa"/>
        </authorList>
    </citation>
    <scope>IDENTIFICATION</scope>
</reference>
<evidence type="ECO:0000256" key="2">
    <source>
        <dbReference type="ARBA" id="ARBA00022737"/>
    </source>
</evidence>
<feature type="region of interest" description="Disordered" evidence="5">
    <location>
        <begin position="765"/>
        <end position="785"/>
    </location>
</feature>
<accession>A0A1X7VDR5</accession>
<feature type="transmembrane region" description="Helical" evidence="6">
    <location>
        <begin position="715"/>
        <end position="742"/>
    </location>
</feature>
<evidence type="ECO:0000256" key="4">
    <source>
        <dbReference type="ARBA" id="ARBA00023180"/>
    </source>
</evidence>
<dbReference type="Pfam" id="PF15902">
    <property type="entry name" value="Sortilin-Vps10"/>
    <property type="match status" value="1"/>
</dbReference>
<dbReference type="Proteomes" id="UP000007879">
    <property type="component" value="Unassembled WGS sequence"/>
</dbReference>
<keyword evidence="3 6" id="KW-0472">Membrane</keyword>
<dbReference type="InterPro" id="IPR015943">
    <property type="entry name" value="WD40/YVTN_repeat-like_dom_sf"/>
</dbReference>
<dbReference type="PANTHER" id="PTHR12106:SF27">
    <property type="entry name" value="SORTILIN-RELATED RECEPTOR"/>
    <property type="match status" value="1"/>
</dbReference>
<keyword evidence="10" id="KW-1185">Reference proteome</keyword>
<keyword evidence="2" id="KW-0677">Repeat</keyword>
<dbReference type="STRING" id="400682.A0A1X7VDR5"/>
<dbReference type="InterPro" id="IPR006581">
    <property type="entry name" value="VPS10"/>
</dbReference>
<dbReference type="GO" id="GO:0006892">
    <property type="term" value="P:post-Golgi vesicle-mediated transport"/>
    <property type="evidence" value="ECO:0007669"/>
    <property type="project" value="TreeGrafter"/>
</dbReference>
<dbReference type="SMART" id="SM00602">
    <property type="entry name" value="VPS10"/>
    <property type="match status" value="1"/>
</dbReference>
<reference evidence="10" key="1">
    <citation type="journal article" date="2010" name="Nature">
        <title>The Amphimedon queenslandica genome and the evolution of animal complexity.</title>
        <authorList>
            <person name="Srivastava M."/>
            <person name="Simakov O."/>
            <person name="Chapman J."/>
            <person name="Fahey B."/>
            <person name="Gauthier M.E."/>
            <person name="Mitros T."/>
            <person name="Richards G.S."/>
            <person name="Conaco C."/>
            <person name="Dacre M."/>
            <person name="Hellsten U."/>
            <person name="Larroux C."/>
            <person name="Putnam N.H."/>
            <person name="Stanke M."/>
            <person name="Adamska M."/>
            <person name="Darling A."/>
            <person name="Degnan S.M."/>
            <person name="Oakley T.H."/>
            <person name="Plachetzki D.C."/>
            <person name="Zhai Y."/>
            <person name="Adamski M."/>
            <person name="Calcino A."/>
            <person name="Cummins S.F."/>
            <person name="Goodstein D.M."/>
            <person name="Harris C."/>
            <person name="Jackson D.J."/>
            <person name="Leys S.P."/>
            <person name="Shu S."/>
            <person name="Woodcroft B.J."/>
            <person name="Vervoort M."/>
            <person name="Kosik K.S."/>
            <person name="Manning G."/>
            <person name="Degnan B.M."/>
            <person name="Rokhsar D.S."/>
        </authorList>
    </citation>
    <scope>NUCLEOTIDE SEQUENCE [LARGE SCALE GENOMIC DNA]</scope>
</reference>
<sequence length="785" mass="87079">MALARVFLLLLFCLLVSQTTFGLVHRLKEDQGLSVSGERVSEHSRTVLLRNLRDLPIGHEVPLQDTNPLALIHYSGSDSKVILIVTYPSNPASTCNVYISTDYGGTFSKINTRLQSTGPLHLYTNIIISPEDYRTIIIPHLSQGAMYISTNEGQSFTLRSFSPSTINPRTLKFHPTKESWFLAHDPTTRTLYVSQNLGTSFIEISKNVNSTHEYLWGNMPYDADPSTIYYNVDSPTDLTSEVHLYVQKFPYTPASRTEFDSHFGVHDDFLMIDRYIFAQKTVNQRATLYVSYDRKPFQMAHLPSELPHQNYYVASLDAKQALVIVQHTNGQFNLYLSEEMGIYYSLSLPDIVYGNGVLDLEIVDSMNGTTYICNQNIPNSAVRTLISFDAGGNWEMLRPPTADTTGNRLECILPSCSLHLHMSSSQYWRTGVYSTASAPGIIIAHGVTGAKLNDSNVNLFISRDGGVSWNMTLKSSWGVSVLDYGGLIIAAQDYHQFQQTPSRRLAYSCNEGRSWSYFQFSQTNTVVFGVITEPGQGTAVVSLYGWQSASSGWVVIRVNFTNSFTRSCTANDYYMWTPYDAKSDTGCLLGASVQIERRNPFTCCRSGKEYSHNVIYSICSCIEEDFECDYGYEHANGITGSCIRDESISLPDPCATSGVSVYYQSQGYRKIGGDVCTGGIEGQYAAVEKSCCVGGVNVTTSGTAGVVTDKEGDNIAVLMGVLLLVALFIILTMFIVMIILVVKYIIRPKPSSGVYSRVPADEGHVQYRNGAESPTDDDDERPLPL</sequence>
<evidence type="ECO:0000256" key="5">
    <source>
        <dbReference type="SAM" id="MobiDB-lite"/>
    </source>
</evidence>
<evidence type="ECO:0000259" key="8">
    <source>
        <dbReference type="SMART" id="SM00602"/>
    </source>
</evidence>
<dbReference type="InterPro" id="IPR031778">
    <property type="entry name" value="Sortilin_N"/>
</dbReference>
<dbReference type="EnsemblMetazoa" id="Aqu2.1.38186_001">
    <property type="protein sequence ID" value="Aqu2.1.38186_001"/>
    <property type="gene ID" value="Aqu2.1.38186"/>
</dbReference>
<protein>
    <recommendedName>
        <fullName evidence="8">VPS10 domain-containing protein</fullName>
    </recommendedName>
</protein>
<dbReference type="AlphaFoldDB" id="A0A1X7VDR5"/>
<evidence type="ECO:0000313" key="10">
    <source>
        <dbReference type="Proteomes" id="UP000007879"/>
    </source>
</evidence>
<dbReference type="InParanoid" id="A0A1X7VDR5"/>
<keyword evidence="7" id="KW-0732">Signal</keyword>
<dbReference type="EnsemblMetazoa" id="XM_003384688.3">
    <property type="protein sequence ID" value="XP_003384736.1"/>
    <property type="gene ID" value="LOC100631607"/>
</dbReference>
<dbReference type="Gene3D" id="3.30.60.270">
    <property type="match status" value="1"/>
</dbReference>
<keyword evidence="6" id="KW-1133">Transmembrane helix</keyword>
<dbReference type="InterPro" id="IPR050310">
    <property type="entry name" value="VPS10-sortilin"/>
</dbReference>
<dbReference type="Gene3D" id="2.130.10.10">
    <property type="entry name" value="YVTN repeat-like/Quinoprotein amine dehydrogenase"/>
    <property type="match status" value="1"/>
</dbReference>
<feature type="signal peptide" evidence="7">
    <location>
        <begin position="1"/>
        <end position="22"/>
    </location>
</feature>
<gene>
    <name evidence="9" type="primary">100631607</name>
</gene>
<dbReference type="eggNOG" id="KOG3511">
    <property type="taxonomic scope" value="Eukaryota"/>
</dbReference>
<name>A0A1X7VDR5_AMPQE</name>
<comment type="subcellular location">
    <subcellularLocation>
        <location evidence="1">Membrane</location>
    </subcellularLocation>
</comment>
<evidence type="ECO:0000256" key="3">
    <source>
        <dbReference type="ARBA" id="ARBA00023136"/>
    </source>
</evidence>
<evidence type="ECO:0000313" key="9">
    <source>
        <dbReference type="EnsemblMetazoa" id="Aqu2.1.38186_001"/>
    </source>
</evidence>
<organism evidence="9">
    <name type="scientific">Amphimedon queenslandica</name>
    <name type="common">Sponge</name>
    <dbReference type="NCBI Taxonomy" id="400682"/>
    <lineage>
        <taxon>Eukaryota</taxon>
        <taxon>Metazoa</taxon>
        <taxon>Porifera</taxon>
        <taxon>Demospongiae</taxon>
        <taxon>Heteroscleromorpha</taxon>
        <taxon>Haplosclerida</taxon>
        <taxon>Niphatidae</taxon>
        <taxon>Amphimedon</taxon>
    </lineage>
</organism>
<keyword evidence="6" id="KW-0812">Transmembrane</keyword>
<dbReference type="OrthoDB" id="443634at2759"/>
<evidence type="ECO:0000256" key="6">
    <source>
        <dbReference type="SAM" id="Phobius"/>
    </source>
</evidence>
<dbReference type="InterPro" id="IPR031777">
    <property type="entry name" value="Sortilin_C"/>
</dbReference>
<feature type="domain" description="VPS10" evidence="8">
    <location>
        <begin position="79"/>
        <end position="696"/>
    </location>
</feature>
<evidence type="ECO:0000256" key="7">
    <source>
        <dbReference type="SAM" id="SignalP"/>
    </source>
</evidence>
<dbReference type="OMA" id="RSCTAND"/>
<dbReference type="GO" id="GO:0005794">
    <property type="term" value="C:Golgi apparatus"/>
    <property type="evidence" value="ECO:0007669"/>
    <property type="project" value="TreeGrafter"/>
</dbReference>
<feature type="chain" id="PRO_5010855068" description="VPS10 domain-containing protein" evidence="7">
    <location>
        <begin position="23"/>
        <end position="785"/>
    </location>
</feature>
<evidence type="ECO:0000256" key="1">
    <source>
        <dbReference type="ARBA" id="ARBA00004370"/>
    </source>
</evidence>
<dbReference type="GO" id="GO:0016020">
    <property type="term" value="C:membrane"/>
    <property type="evidence" value="ECO:0007669"/>
    <property type="project" value="UniProtKB-SubCell"/>
</dbReference>
<dbReference type="Pfam" id="PF15901">
    <property type="entry name" value="Sortilin_C"/>
    <property type="match status" value="1"/>
</dbReference>
<dbReference type="PANTHER" id="PTHR12106">
    <property type="entry name" value="SORTILIN RELATED"/>
    <property type="match status" value="1"/>
</dbReference>
<dbReference type="Gene3D" id="2.10.70.80">
    <property type="match status" value="1"/>
</dbReference>